<accession>A0A1I4JXD0</accession>
<name>A0A1I4JXD0_9RHOB</name>
<dbReference type="SUPFAM" id="SSF51206">
    <property type="entry name" value="cAMP-binding domain-like"/>
    <property type="match status" value="1"/>
</dbReference>
<dbReference type="RefSeq" id="WP_093091791.1">
    <property type="nucleotide sequence ID" value="NZ_FOTQ01000001.1"/>
</dbReference>
<dbReference type="InterPro" id="IPR000595">
    <property type="entry name" value="cNMP-bd_dom"/>
</dbReference>
<keyword evidence="6" id="KW-0418">Kinase</keyword>
<dbReference type="InterPro" id="IPR014710">
    <property type="entry name" value="RmlC-like_jellyroll"/>
</dbReference>
<evidence type="ECO:0000256" key="2">
    <source>
        <dbReference type="ARBA" id="ARBA00023125"/>
    </source>
</evidence>
<dbReference type="InterPro" id="IPR036388">
    <property type="entry name" value="WH-like_DNA-bd_sf"/>
</dbReference>
<dbReference type="Pfam" id="PF13545">
    <property type="entry name" value="HTH_Crp_2"/>
    <property type="match status" value="1"/>
</dbReference>
<dbReference type="Gene3D" id="1.10.10.10">
    <property type="entry name" value="Winged helix-like DNA-binding domain superfamily/Winged helix DNA-binding domain"/>
    <property type="match status" value="1"/>
</dbReference>
<dbReference type="PROSITE" id="PS51063">
    <property type="entry name" value="HTH_CRP_2"/>
    <property type="match status" value="1"/>
</dbReference>
<protein>
    <submittedName>
        <fullName evidence="6">cAMP-binding domain of CRP or a regulatory subunit of cAMP-dependent protein kinases</fullName>
    </submittedName>
</protein>
<dbReference type="PANTHER" id="PTHR24567:SF74">
    <property type="entry name" value="HTH-TYPE TRANSCRIPTIONAL REGULATOR ARCR"/>
    <property type="match status" value="1"/>
</dbReference>
<dbReference type="PROSITE" id="PS50042">
    <property type="entry name" value="CNMP_BINDING_3"/>
    <property type="match status" value="1"/>
</dbReference>
<dbReference type="AlphaFoldDB" id="A0A1I4JXD0"/>
<keyword evidence="1" id="KW-0805">Transcription regulation</keyword>
<dbReference type="CDD" id="cd00038">
    <property type="entry name" value="CAP_ED"/>
    <property type="match status" value="1"/>
</dbReference>
<dbReference type="OrthoDB" id="190787at2"/>
<dbReference type="InterPro" id="IPR050397">
    <property type="entry name" value="Env_Response_Regulators"/>
</dbReference>
<dbReference type="STRING" id="254406.SAMN04488042_1011204"/>
<evidence type="ECO:0000313" key="6">
    <source>
        <dbReference type="EMBL" id="SFL70766.1"/>
    </source>
</evidence>
<evidence type="ECO:0000313" key="7">
    <source>
        <dbReference type="Proteomes" id="UP000199144"/>
    </source>
</evidence>
<dbReference type="PANTHER" id="PTHR24567">
    <property type="entry name" value="CRP FAMILY TRANSCRIPTIONAL REGULATORY PROTEIN"/>
    <property type="match status" value="1"/>
</dbReference>
<dbReference type="GO" id="GO:0003677">
    <property type="term" value="F:DNA binding"/>
    <property type="evidence" value="ECO:0007669"/>
    <property type="project" value="UniProtKB-KW"/>
</dbReference>
<dbReference type="SMART" id="SM00100">
    <property type="entry name" value="cNMP"/>
    <property type="match status" value="1"/>
</dbReference>
<reference evidence="6 7" key="1">
    <citation type="submission" date="2016-10" db="EMBL/GenBank/DDBJ databases">
        <authorList>
            <person name="de Groot N.N."/>
        </authorList>
    </citation>
    <scope>NUCLEOTIDE SEQUENCE [LARGE SCALE GENOMIC DNA]</scope>
    <source>
        <strain evidence="6 7">DSM 15283</strain>
    </source>
</reference>
<sequence>MAKVCADSICKIELLRALSPEVRDCLLSRARTRDVKRGETLSWQGDRAETLKIVTRGWVKLFRVSEEGHEAVVNTLGHGQSFDEVPALLGGESAVSAEAITDATVLMLNLSDICSCTNARAELSQAVLSAAQIHMNSMTNQIEGLKIKTATQRLGEFLLQQSGEHDGLRSFVLPFGKVVLAGMLGMKPESLSRAFSRLKDVGVCSAGGRVEINDPATLRDWMLQQSIR</sequence>
<dbReference type="SUPFAM" id="SSF46785">
    <property type="entry name" value="Winged helix' DNA-binding domain"/>
    <property type="match status" value="1"/>
</dbReference>
<proteinExistence type="predicted"/>
<feature type="domain" description="Cyclic nucleotide-binding" evidence="4">
    <location>
        <begin position="14"/>
        <end position="109"/>
    </location>
</feature>
<keyword evidence="2" id="KW-0238">DNA-binding</keyword>
<organism evidence="6 7">
    <name type="scientific">Shimia aestuarii</name>
    <dbReference type="NCBI Taxonomy" id="254406"/>
    <lineage>
        <taxon>Bacteria</taxon>
        <taxon>Pseudomonadati</taxon>
        <taxon>Pseudomonadota</taxon>
        <taxon>Alphaproteobacteria</taxon>
        <taxon>Rhodobacterales</taxon>
        <taxon>Roseobacteraceae</taxon>
    </lineage>
</organism>
<dbReference type="SMART" id="SM00419">
    <property type="entry name" value="HTH_CRP"/>
    <property type="match status" value="1"/>
</dbReference>
<evidence type="ECO:0000259" key="4">
    <source>
        <dbReference type="PROSITE" id="PS50042"/>
    </source>
</evidence>
<keyword evidence="3" id="KW-0804">Transcription</keyword>
<dbReference type="EMBL" id="FOTQ01000001">
    <property type="protein sequence ID" value="SFL70766.1"/>
    <property type="molecule type" value="Genomic_DNA"/>
</dbReference>
<dbReference type="InterPro" id="IPR018490">
    <property type="entry name" value="cNMP-bd_dom_sf"/>
</dbReference>
<dbReference type="InterPro" id="IPR012318">
    <property type="entry name" value="HTH_CRP"/>
</dbReference>
<dbReference type="GO" id="GO:0016301">
    <property type="term" value="F:kinase activity"/>
    <property type="evidence" value="ECO:0007669"/>
    <property type="project" value="UniProtKB-KW"/>
</dbReference>
<keyword evidence="7" id="KW-1185">Reference proteome</keyword>
<dbReference type="GO" id="GO:0003700">
    <property type="term" value="F:DNA-binding transcription factor activity"/>
    <property type="evidence" value="ECO:0007669"/>
    <property type="project" value="TreeGrafter"/>
</dbReference>
<gene>
    <name evidence="6" type="ORF">SAMN04488042_1011204</name>
</gene>
<evidence type="ECO:0000256" key="3">
    <source>
        <dbReference type="ARBA" id="ARBA00023163"/>
    </source>
</evidence>
<feature type="domain" description="HTH crp-type" evidence="5">
    <location>
        <begin position="148"/>
        <end position="216"/>
    </location>
</feature>
<dbReference type="GO" id="GO:0005829">
    <property type="term" value="C:cytosol"/>
    <property type="evidence" value="ECO:0007669"/>
    <property type="project" value="TreeGrafter"/>
</dbReference>
<evidence type="ECO:0000259" key="5">
    <source>
        <dbReference type="PROSITE" id="PS51063"/>
    </source>
</evidence>
<dbReference type="Proteomes" id="UP000199144">
    <property type="component" value="Unassembled WGS sequence"/>
</dbReference>
<dbReference type="InterPro" id="IPR036390">
    <property type="entry name" value="WH_DNA-bd_sf"/>
</dbReference>
<evidence type="ECO:0000256" key="1">
    <source>
        <dbReference type="ARBA" id="ARBA00023015"/>
    </source>
</evidence>
<dbReference type="Gene3D" id="2.60.120.10">
    <property type="entry name" value="Jelly Rolls"/>
    <property type="match status" value="1"/>
</dbReference>
<dbReference type="Pfam" id="PF00027">
    <property type="entry name" value="cNMP_binding"/>
    <property type="match status" value="1"/>
</dbReference>
<keyword evidence="6" id="KW-0808">Transferase</keyword>